<dbReference type="PIRSF" id="PIRSF002808">
    <property type="entry name" value="Hexose_phosphate_transp"/>
    <property type="match status" value="1"/>
</dbReference>
<evidence type="ECO:0000256" key="2">
    <source>
        <dbReference type="ARBA" id="ARBA00022448"/>
    </source>
</evidence>
<dbReference type="NCBIfam" id="TIGR00893">
    <property type="entry name" value="2A0114"/>
    <property type="match status" value="1"/>
</dbReference>
<feature type="transmembrane region" description="Helical" evidence="6">
    <location>
        <begin position="242"/>
        <end position="260"/>
    </location>
</feature>
<keyword evidence="4 6" id="KW-1133">Transmembrane helix</keyword>
<name>A0ABT4WZ10_9BACI</name>
<evidence type="ECO:0000313" key="8">
    <source>
        <dbReference type="EMBL" id="MDA7025278.1"/>
    </source>
</evidence>
<keyword evidence="5 6" id="KW-0472">Membrane</keyword>
<dbReference type="EMBL" id="JAQKAB010000001">
    <property type="protein sequence ID" value="MDA7025278.1"/>
    <property type="molecule type" value="Genomic_DNA"/>
</dbReference>
<dbReference type="PROSITE" id="PS50850">
    <property type="entry name" value="MFS"/>
    <property type="match status" value="1"/>
</dbReference>
<protein>
    <submittedName>
        <fullName evidence="8">MFS transporter</fullName>
    </submittedName>
</protein>
<feature type="transmembrane region" description="Helical" evidence="6">
    <location>
        <begin position="167"/>
        <end position="190"/>
    </location>
</feature>
<dbReference type="CDD" id="cd17319">
    <property type="entry name" value="MFS_ExuT_GudP_like"/>
    <property type="match status" value="1"/>
</dbReference>
<dbReference type="SUPFAM" id="SSF103473">
    <property type="entry name" value="MFS general substrate transporter"/>
    <property type="match status" value="1"/>
</dbReference>
<dbReference type="InterPro" id="IPR020846">
    <property type="entry name" value="MFS_dom"/>
</dbReference>
<feature type="transmembrane region" description="Helical" evidence="6">
    <location>
        <begin position="12"/>
        <end position="30"/>
    </location>
</feature>
<dbReference type="RefSeq" id="WP_271339139.1">
    <property type="nucleotide sequence ID" value="NZ_JAQKAB010000001.1"/>
</dbReference>
<keyword evidence="3 6" id="KW-0812">Transmembrane</keyword>
<dbReference type="InterPro" id="IPR050382">
    <property type="entry name" value="MFS_Na/Anion_cotransporter"/>
</dbReference>
<feature type="transmembrane region" description="Helical" evidence="6">
    <location>
        <begin position="401"/>
        <end position="422"/>
    </location>
</feature>
<dbReference type="Gene3D" id="1.20.1250.20">
    <property type="entry name" value="MFS general substrate transporter like domains"/>
    <property type="match status" value="2"/>
</dbReference>
<dbReference type="PANTHER" id="PTHR11662:SF333">
    <property type="entry name" value="D-GALACTONATE TRANSPORTER"/>
    <property type="match status" value="1"/>
</dbReference>
<gene>
    <name evidence="8" type="ORF">PJ311_01485</name>
</gene>
<comment type="caution">
    <text evidence="8">The sequence shown here is derived from an EMBL/GenBank/DDBJ whole genome shotgun (WGS) entry which is preliminary data.</text>
</comment>
<feature type="transmembrane region" description="Helical" evidence="6">
    <location>
        <begin position="82"/>
        <end position="101"/>
    </location>
</feature>
<feature type="transmembrane region" description="Helical" evidence="6">
    <location>
        <begin position="280"/>
        <end position="304"/>
    </location>
</feature>
<feature type="transmembrane region" description="Helical" evidence="6">
    <location>
        <begin position="50"/>
        <end position="70"/>
    </location>
</feature>
<proteinExistence type="predicted"/>
<evidence type="ECO:0000259" key="7">
    <source>
        <dbReference type="PROSITE" id="PS50850"/>
    </source>
</evidence>
<feature type="domain" description="Major facilitator superfamily (MFS) profile" evidence="7">
    <location>
        <begin position="17"/>
        <end position="427"/>
    </location>
</feature>
<dbReference type="Pfam" id="PF07690">
    <property type="entry name" value="MFS_1"/>
    <property type="match status" value="1"/>
</dbReference>
<evidence type="ECO:0000256" key="4">
    <source>
        <dbReference type="ARBA" id="ARBA00022989"/>
    </source>
</evidence>
<evidence type="ECO:0000256" key="6">
    <source>
        <dbReference type="SAM" id="Phobius"/>
    </source>
</evidence>
<evidence type="ECO:0000313" key="9">
    <source>
        <dbReference type="Proteomes" id="UP001211894"/>
    </source>
</evidence>
<evidence type="ECO:0000256" key="3">
    <source>
        <dbReference type="ARBA" id="ARBA00022692"/>
    </source>
</evidence>
<feature type="transmembrane region" description="Helical" evidence="6">
    <location>
        <begin position="340"/>
        <end position="361"/>
    </location>
</feature>
<dbReference type="InterPro" id="IPR036259">
    <property type="entry name" value="MFS_trans_sf"/>
</dbReference>
<feature type="transmembrane region" description="Helical" evidence="6">
    <location>
        <begin position="316"/>
        <end position="334"/>
    </location>
</feature>
<dbReference type="PANTHER" id="PTHR11662">
    <property type="entry name" value="SOLUTE CARRIER FAMILY 17"/>
    <property type="match status" value="1"/>
</dbReference>
<reference evidence="8 9" key="1">
    <citation type="submission" date="2023-01" db="EMBL/GenBank/DDBJ databases">
        <title>Bacillus changyiensis sp. nov., isolated from a coastal deposit.</title>
        <authorList>
            <person name="Xiao G."/>
            <person name="Lai Q."/>
            <person name="Hu Z."/>
            <person name="Shao Z."/>
        </authorList>
    </citation>
    <scope>NUCLEOTIDE SEQUENCE [LARGE SCALE GENOMIC DNA]</scope>
    <source>
        <strain evidence="8 9">CLL-7-23</strain>
    </source>
</reference>
<keyword evidence="2" id="KW-0813">Transport</keyword>
<dbReference type="Proteomes" id="UP001211894">
    <property type="component" value="Unassembled WGS sequence"/>
</dbReference>
<dbReference type="InterPro" id="IPR011701">
    <property type="entry name" value="MFS"/>
</dbReference>
<sequence>MKAANVKQKPTKVRIRILMFIFVCVVINYMDRSNISVAASLIGEDLNLSSVQLGLIFSAFGWSYCALQIPGGGLVDRFGPRLVYAFSLITWSLATLFQGFVRGFGTLFGLRLATGAFEAPAFPTNNRVVTSWFPEQERASAIAFYTSGQFAGLAFLTPALSAVQHLVGWRGLFIVTGAVGLVWGIIWYCFYRDPSQHPKVNQAELDHIEKGGGIISRSSTIEKKKSAFNRTHFKQVLSHRKLWGIYIGQFAVNSTLWFFLTWFPTYLVKYRGLNFLQSGFLASLPFLAAFFGVLLSGFLSDFLVKKGIASGVARKTPIIIGLFLSISIIGANYVEQTSLIILFMTIAFFSNGLASITWVLVSSLAPKHLIGLTGGVFNFIGSLASVIVPIVIGLLVNGGSFAPALVFIGFLALTGALSYIFLVGKVERIEMKDEVTDDHHLSM</sequence>
<evidence type="ECO:0000256" key="5">
    <source>
        <dbReference type="ARBA" id="ARBA00023136"/>
    </source>
</evidence>
<keyword evidence="9" id="KW-1185">Reference proteome</keyword>
<evidence type="ECO:0000256" key="1">
    <source>
        <dbReference type="ARBA" id="ARBA00004651"/>
    </source>
</evidence>
<organism evidence="8 9">
    <name type="scientific">Bacillus changyiensis</name>
    <dbReference type="NCBI Taxonomy" id="3004103"/>
    <lineage>
        <taxon>Bacteria</taxon>
        <taxon>Bacillati</taxon>
        <taxon>Bacillota</taxon>
        <taxon>Bacilli</taxon>
        <taxon>Bacillales</taxon>
        <taxon>Bacillaceae</taxon>
        <taxon>Bacillus</taxon>
    </lineage>
</organism>
<comment type="subcellular location">
    <subcellularLocation>
        <location evidence="1">Cell membrane</location>
        <topology evidence="1">Multi-pass membrane protein</topology>
    </subcellularLocation>
</comment>
<accession>A0ABT4WZ10</accession>
<dbReference type="InterPro" id="IPR000849">
    <property type="entry name" value="Sugar_P_transporter"/>
</dbReference>
<feature type="transmembrane region" description="Helical" evidence="6">
    <location>
        <begin position="368"/>
        <end position="395"/>
    </location>
</feature>